<dbReference type="Proteomes" id="UP000823674">
    <property type="component" value="Chromosome A10"/>
</dbReference>
<keyword evidence="2" id="KW-1185">Reference proteome</keyword>
<gene>
    <name evidence="1" type="primary">A10g506970.1_BraROA</name>
    <name evidence="1" type="ORF">IGI04_041894</name>
</gene>
<reference evidence="1 2" key="1">
    <citation type="submission" date="2021-03" db="EMBL/GenBank/DDBJ databases">
        <authorList>
            <person name="King G.J."/>
            <person name="Bancroft I."/>
            <person name="Baten A."/>
            <person name="Bloomfield J."/>
            <person name="Borpatragohain P."/>
            <person name="He Z."/>
            <person name="Irish N."/>
            <person name="Irwin J."/>
            <person name="Liu K."/>
            <person name="Mauleon R.P."/>
            <person name="Moore J."/>
            <person name="Morris R."/>
            <person name="Ostergaard L."/>
            <person name="Wang B."/>
            <person name="Wells R."/>
        </authorList>
    </citation>
    <scope>NUCLEOTIDE SEQUENCE [LARGE SCALE GENOMIC DNA]</scope>
    <source>
        <strain evidence="1">R-o-18</strain>
        <tissue evidence="1">Leaf</tissue>
    </source>
</reference>
<organism evidence="1 2">
    <name type="scientific">Brassica rapa subsp. trilocularis</name>
    <dbReference type="NCBI Taxonomy" id="1813537"/>
    <lineage>
        <taxon>Eukaryota</taxon>
        <taxon>Viridiplantae</taxon>
        <taxon>Streptophyta</taxon>
        <taxon>Embryophyta</taxon>
        <taxon>Tracheophyta</taxon>
        <taxon>Spermatophyta</taxon>
        <taxon>Magnoliopsida</taxon>
        <taxon>eudicotyledons</taxon>
        <taxon>Gunneridae</taxon>
        <taxon>Pentapetalae</taxon>
        <taxon>rosids</taxon>
        <taxon>malvids</taxon>
        <taxon>Brassicales</taxon>
        <taxon>Brassicaceae</taxon>
        <taxon>Brassiceae</taxon>
        <taxon>Brassica</taxon>
    </lineage>
</organism>
<feature type="non-terminal residue" evidence="1">
    <location>
        <position position="1"/>
    </location>
</feature>
<evidence type="ECO:0000313" key="1">
    <source>
        <dbReference type="EMBL" id="KAG5377298.1"/>
    </source>
</evidence>
<evidence type="ECO:0000313" key="2">
    <source>
        <dbReference type="Proteomes" id="UP000823674"/>
    </source>
</evidence>
<comment type="caution">
    <text evidence="1">The sequence shown here is derived from an EMBL/GenBank/DDBJ whole genome shotgun (WGS) entry which is preliminary data.</text>
</comment>
<name>A0ABQ7KSP8_BRACM</name>
<accession>A0ABQ7KSP8</accession>
<dbReference type="EMBL" id="JADBGQ010000010">
    <property type="protein sequence ID" value="KAG5377298.1"/>
    <property type="molecule type" value="Genomic_DNA"/>
</dbReference>
<feature type="non-terminal residue" evidence="1">
    <location>
        <position position="87"/>
    </location>
</feature>
<proteinExistence type="predicted"/>
<protein>
    <submittedName>
        <fullName evidence="1">Uncharacterized protein</fullName>
    </submittedName>
</protein>
<sequence length="87" mass="10138">TTSFYIIIYPNFLFLPWPQPQNIDLEIRHAFLGRFILDWAPTKGVKAVTRRRSVRDYLPPRSLHCVSVRQSHASYSLVLSTARNHIS</sequence>